<name>A0A1C7MXF9_9FUNG</name>
<keyword evidence="6 9" id="KW-1133">Transmembrane helix</keyword>
<dbReference type="InParanoid" id="A0A1C7MXF9"/>
<evidence type="ECO:0000256" key="3">
    <source>
        <dbReference type="ARBA" id="ARBA00017059"/>
    </source>
</evidence>
<evidence type="ECO:0000256" key="5">
    <source>
        <dbReference type="ARBA" id="ARBA00022824"/>
    </source>
</evidence>
<dbReference type="EMBL" id="LUGH01001200">
    <property type="protein sequence ID" value="OBZ81458.1"/>
    <property type="molecule type" value="Genomic_DNA"/>
</dbReference>
<evidence type="ECO:0000256" key="6">
    <source>
        <dbReference type="ARBA" id="ARBA00022989"/>
    </source>
</evidence>
<evidence type="ECO:0000313" key="11">
    <source>
        <dbReference type="Proteomes" id="UP000093000"/>
    </source>
</evidence>
<accession>A0A1C7MXF9</accession>
<dbReference type="GO" id="GO:0005787">
    <property type="term" value="C:signal peptidase complex"/>
    <property type="evidence" value="ECO:0007669"/>
    <property type="project" value="InterPro"/>
</dbReference>
<evidence type="ECO:0000256" key="1">
    <source>
        <dbReference type="ARBA" id="ARBA00004477"/>
    </source>
</evidence>
<keyword evidence="4 9" id="KW-0812">Transmembrane</keyword>
<protein>
    <recommendedName>
        <fullName evidence="3">Signal peptidase complex subunit 1</fullName>
    </recommendedName>
</protein>
<dbReference type="GO" id="GO:0045047">
    <property type="term" value="P:protein targeting to ER"/>
    <property type="evidence" value="ECO:0007669"/>
    <property type="project" value="TreeGrafter"/>
</dbReference>
<dbReference type="InterPro" id="IPR009542">
    <property type="entry name" value="Spc1/SPCS1"/>
</dbReference>
<evidence type="ECO:0000256" key="2">
    <source>
        <dbReference type="ARBA" id="ARBA00005245"/>
    </source>
</evidence>
<evidence type="ECO:0000313" key="10">
    <source>
        <dbReference type="EMBL" id="OBZ81458.1"/>
    </source>
</evidence>
<comment type="similarity">
    <text evidence="2">Belongs to the SPCS1 family.</text>
</comment>
<dbReference type="STRING" id="101091.A0A1C7MXF9"/>
<gene>
    <name evidence="10" type="ORF">A0J61_10495</name>
</gene>
<evidence type="ECO:0000256" key="8">
    <source>
        <dbReference type="ARBA" id="ARBA00045204"/>
    </source>
</evidence>
<sequence>MTLADLIECTIDFEGQKKTDLLTHALLILTGVVSLIVGYSTESLQQLLVVFVAGFILTIIAVLPPWPMYNQHPQPFIAIDRKQD</sequence>
<dbReference type="FunCoup" id="A0A1C7MXF9">
    <property type="interactions" value="72"/>
</dbReference>
<dbReference type="OrthoDB" id="263893at2759"/>
<dbReference type="AlphaFoldDB" id="A0A1C7MXF9"/>
<evidence type="ECO:0000256" key="4">
    <source>
        <dbReference type="ARBA" id="ARBA00022692"/>
    </source>
</evidence>
<proteinExistence type="inferred from homology"/>
<organism evidence="10 11">
    <name type="scientific">Choanephora cucurbitarum</name>
    <dbReference type="NCBI Taxonomy" id="101091"/>
    <lineage>
        <taxon>Eukaryota</taxon>
        <taxon>Fungi</taxon>
        <taxon>Fungi incertae sedis</taxon>
        <taxon>Mucoromycota</taxon>
        <taxon>Mucoromycotina</taxon>
        <taxon>Mucoromycetes</taxon>
        <taxon>Mucorales</taxon>
        <taxon>Mucorineae</taxon>
        <taxon>Choanephoraceae</taxon>
        <taxon>Choanephoroideae</taxon>
        <taxon>Choanephora</taxon>
    </lineage>
</organism>
<comment type="subcellular location">
    <subcellularLocation>
        <location evidence="1">Endoplasmic reticulum membrane</location>
        <topology evidence="1">Multi-pass membrane protein</topology>
    </subcellularLocation>
</comment>
<dbReference type="Proteomes" id="UP000093000">
    <property type="component" value="Unassembled WGS sequence"/>
</dbReference>
<reference evidence="10 11" key="1">
    <citation type="submission" date="2016-03" db="EMBL/GenBank/DDBJ databases">
        <title>Choanephora cucurbitarum.</title>
        <authorList>
            <person name="Min B."/>
            <person name="Park H."/>
            <person name="Park J.-H."/>
            <person name="Shin H.-D."/>
            <person name="Choi I.-G."/>
        </authorList>
    </citation>
    <scope>NUCLEOTIDE SEQUENCE [LARGE SCALE GENOMIC DNA]</scope>
    <source>
        <strain evidence="10 11">KUS-F28377</strain>
    </source>
</reference>
<dbReference type="PANTHER" id="PTHR13202">
    <property type="entry name" value="MICROSOMAL SIGNAL PEPTIDASE 12 KDA SUBUNIT"/>
    <property type="match status" value="1"/>
</dbReference>
<comment type="caution">
    <text evidence="10">The sequence shown here is derived from an EMBL/GenBank/DDBJ whole genome shotgun (WGS) entry which is preliminary data.</text>
</comment>
<keyword evidence="7 9" id="KW-0472">Membrane</keyword>
<feature type="transmembrane region" description="Helical" evidence="9">
    <location>
        <begin position="47"/>
        <end position="66"/>
    </location>
</feature>
<dbReference type="Pfam" id="PF06645">
    <property type="entry name" value="SPC12"/>
    <property type="match status" value="1"/>
</dbReference>
<keyword evidence="11" id="KW-1185">Reference proteome</keyword>
<evidence type="ECO:0000256" key="7">
    <source>
        <dbReference type="ARBA" id="ARBA00023136"/>
    </source>
</evidence>
<dbReference type="GO" id="GO:0006465">
    <property type="term" value="P:signal peptide processing"/>
    <property type="evidence" value="ECO:0007669"/>
    <property type="project" value="InterPro"/>
</dbReference>
<dbReference type="PANTHER" id="PTHR13202:SF0">
    <property type="entry name" value="SIGNAL PEPTIDASE COMPLEX SUBUNIT 1"/>
    <property type="match status" value="1"/>
</dbReference>
<evidence type="ECO:0000256" key="9">
    <source>
        <dbReference type="SAM" id="Phobius"/>
    </source>
</evidence>
<keyword evidence="5" id="KW-0256">Endoplasmic reticulum</keyword>
<comment type="function">
    <text evidence="8">Component of the signal peptidase complex (SPC) which catalyzes the cleavage of N-terminal signal sequences from nascent proteins as they are translocated into the lumen of the endoplasmic reticulum. Dispensable for SPC enzymatic activity.</text>
</comment>
<feature type="transmembrane region" description="Helical" evidence="9">
    <location>
        <begin position="21"/>
        <end position="40"/>
    </location>
</feature>